<keyword evidence="7 8" id="KW-0472">Membrane</keyword>
<dbReference type="PRINTS" id="PR00758">
    <property type="entry name" value="ARSENICPUMP"/>
</dbReference>
<dbReference type="Pfam" id="PF03600">
    <property type="entry name" value="CitMHS"/>
    <property type="match status" value="1"/>
</dbReference>
<dbReference type="PANTHER" id="PTHR43302:SF5">
    <property type="entry name" value="TRANSPORTER ARSB-RELATED"/>
    <property type="match status" value="1"/>
</dbReference>
<dbReference type="PANTHER" id="PTHR43302">
    <property type="entry name" value="TRANSPORTER ARSB-RELATED"/>
    <property type="match status" value="1"/>
</dbReference>
<dbReference type="OrthoDB" id="9774335at2"/>
<dbReference type="InterPro" id="IPR000802">
    <property type="entry name" value="Arsenical_pump_ArsB"/>
</dbReference>
<feature type="transmembrane region" description="Helical" evidence="8">
    <location>
        <begin position="140"/>
        <end position="157"/>
    </location>
</feature>
<comment type="subcellular location">
    <subcellularLocation>
        <location evidence="1">Cell membrane</location>
        <topology evidence="1">Multi-pass membrane protein</topology>
    </subcellularLocation>
</comment>
<keyword evidence="11" id="KW-1185">Reference proteome</keyword>
<keyword evidence="3" id="KW-0813">Transport</keyword>
<evidence type="ECO:0000256" key="8">
    <source>
        <dbReference type="SAM" id="Phobius"/>
    </source>
</evidence>
<evidence type="ECO:0000256" key="1">
    <source>
        <dbReference type="ARBA" id="ARBA00004651"/>
    </source>
</evidence>
<keyword evidence="6 8" id="KW-1133">Transmembrane helix</keyword>
<dbReference type="Proteomes" id="UP000198901">
    <property type="component" value="Unassembled WGS sequence"/>
</dbReference>
<evidence type="ECO:0000256" key="4">
    <source>
        <dbReference type="ARBA" id="ARBA00022475"/>
    </source>
</evidence>
<feature type="domain" description="Citrate transporter-like" evidence="9">
    <location>
        <begin position="18"/>
        <end position="348"/>
    </location>
</feature>
<keyword evidence="5 8" id="KW-0812">Transmembrane</keyword>
<organism evidence="10 11">
    <name type="scientific">Siphonobacter aquaeclarae</name>
    <dbReference type="NCBI Taxonomy" id="563176"/>
    <lineage>
        <taxon>Bacteria</taxon>
        <taxon>Pseudomonadati</taxon>
        <taxon>Bacteroidota</taxon>
        <taxon>Cytophagia</taxon>
        <taxon>Cytophagales</taxon>
        <taxon>Cytophagaceae</taxon>
        <taxon>Siphonobacter</taxon>
    </lineage>
</organism>
<comment type="similarity">
    <text evidence="2">Belongs to the CitM (TC 2.A.11) transporter family.</text>
</comment>
<dbReference type="STRING" id="563176.SAMN04488090_0731"/>
<feature type="transmembrane region" description="Helical" evidence="8">
    <location>
        <begin position="338"/>
        <end position="357"/>
    </location>
</feature>
<feature type="transmembrane region" description="Helical" evidence="8">
    <location>
        <begin position="274"/>
        <end position="292"/>
    </location>
</feature>
<gene>
    <name evidence="10" type="ORF">SAMN04488090_0731</name>
</gene>
<feature type="transmembrane region" description="Helical" evidence="8">
    <location>
        <begin position="30"/>
        <end position="53"/>
    </location>
</feature>
<feature type="transmembrane region" description="Helical" evidence="8">
    <location>
        <begin position="244"/>
        <end position="262"/>
    </location>
</feature>
<dbReference type="InterPro" id="IPR004680">
    <property type="entry name" value="Cit_transptr-like_dom"/>
</dbReference>
<feature type="transmembrane region" description="Helical" evidence="8">
    <location>
        <begin position="177"/>
        <end position="198"/>
    </location>
</feature>
<evidence type="ECO:0000313" key="11">
    <source>
        <dbReference type="Proteomes" id="UP000198901"/>
    </source>
</evidence>
<protein>
    <submittedName>
        <fullName evidence="10">Arsenite efflux membrane protein ArsB</fullName>
    </submittedName>
</protein>
<evidence type="ECO:0000256" key="3">
    <source>
        <dbReference type="ARBA" id="ARBA00022448"/>
    </source>
</evidence>
<evidence type="ECO:0000313" key="10">
    <source>
        <dbReference type="EMBL" id="SDL40209.1"/>
    </source>
</evidence>
<evidence type="ECO:0000256" key="2">
    <source>
        <dbReference type="ARBA" id="ARBA00009843"/>
    </source>
</evidence>
<evidence type="ECO:0000259" key="9">
    <source>
        <dbReference type="Pfam" id="PF03600"/>
    </source>
</evidence>
<feature type="transmembrane region" description="Helical" evidence="8">
    <location>
        <begin position="392"/>
        <end position="412"/>
    </location>
</feature>
<feature type="transmembrane region" description="Helical" evidence="8">
    <location>
        <begin position="363"/>
        <end position="380"/>
    </location>
</feature>
<evidence type="ECO:0000256" key="6">
    <source>
        <dbReference type="ARBA" id="ARBA00022989"/>
    </source>
</evidence>
<dbReference type="AlphaFoldDB" id="A0A1G9JRP1"/>
<sequence length="413" mass="42686">MSPVFLIYLIAFAAVAGVITRPFGVPEFVWALAGVVALLTFRLIGMQTVAAGINKGTDVYLFLTGMMLLAETARGEGVFDWLAGHAAGFAAGSGVRLFALIYLVGIVVTTFLSNDATAIVLTPAVAAVTRRASVRRPMPYLYICAFVANAASFVLPISNPANLVMYASRVPPLSSWLSMYLLPSFAAILVTFLALLWTQRKALREPVATDIPAERLSRGGRIALSGVVLTALALIGASAMDWQLGWPTAVAGAFASAAVLVAGRRGPFALIRSISWGILPLVGGLFVLVEALSETGLVQALHNGLAASAGKAPVATAWLSGLGTAFGSNLVNNLPAGLVVAGAAGGLPAIVHSSLLIGIDLGPNLSVTGSLATVLWLAELKRNKLHVTAGQFLLLGVVVMLPALCAALAVLLI</sequence>
<keyword evidence="4" id="KW-1003">Cell membrane</keyword>
<dbReference type="EMBL" id="FNGS01000002">
    <property type="protein sequence ID" value="SDL40209.1"/>
    <property type="molecule type" value="Genomic_DNA"/>
</dbReference>
<proteinExistence type="inferred from homology"/>
<evidence type="ECO:0000256" key="7">
    <source>
        <dbReference type="ARBA" id="ARBA00023136"/>
    </source>
</evidence>
<accession>A0A1G9JRP1</accession>
<dbReference type="RefSeq" id="WP_093197950.1">
    <property type="nucleotide sequence ID" value="NZ_FNGS01000002.1"/>
</dbReference>
<dbReference type="GO" id="GO:0015105">
    <property type="term" value="F:arsenite transmembrane transporter activity"/>
    <property type="evidence" value="ECO:0007669"/>
    <property type="project" value="InterPro"/>
</dbReference>
<feature type="transmembrane region" description="Helical" evidence="8">
    <location>
        <begin position="219"/>
        <end position="238"/>
    </location>
</feature>
<dbReference type="GO" id="GO:0005886">
    <property type="term" value="C:plasma membrane"/>
    <property type="evidence" value="ECO:0007669"/>
    <property type="project" value="UniProtKB-SubCell"/>
</dbReference>
<name>A0A1G9JRP1_9BACT</name>
<reference evidence="10 11" key="1">
    <citation type="submission" date="2016-10" db="EMBL/GenBank/DDBJ databases">
        <authorList>
            <person name="de Groot N.N."/>
        </authorList>
    </citation>
    <scope>NUCLEOTIDE SEQUENCE [LARGE SCALE GENOMIC DNA]</scope>
    <source>
        <strain evidence="10 11">DSM 21668</strain>
    </source>
</reference>
<evidence type="ECO:0000256" key="5">
    <source>
        <dbReference type="ARBA" id="ARBA00022692"/>
    </source>
</evidence>